<accession>A0A1B2CSG7</accession>
<dbReference type="Pfam" id="PF05274">
    <property type="entry name" value="Baculo_E25"/>
    <property type="match status" value="1"/>
</dbReference>
<dbReference type="EMBL" id="KU666537">
    <property type="protein sequence ID" value="ANY57593.1"/>
    <property type="molecule type" value="Genomic_DNA"/>
</dbReference>
<name>A0A1B2CSG7_9BBAC</name>
<dbReference type="GO" id="GO:0019031">
    <property type="term" value="C:viral envelope"/>
    <property type="evidence" value="ECO:0007669"/>
    <property type="project" value="InterPro"/>
</dbReference>
<organism evidence="1">
    <name type="scientific">Plutella xylostella granulovirus</name>
    <dbReference type="NCBI Taxonomy" id="98383"/>
    <lineage>
        <taxon>Viruses</taxon>
        <taxon>Viruses incertae sedis</taxon>
        <taxon>Naldaviricetes</taxon>
        <taxon>Lefavirales</taxon>
        <taxon>Baculoviridae</taxon>
        <taxon>Betabaculovirus</taxon>
        <taxon>Betabaculovirus pluxylostellae</taxon>
    </lineage>
</organism>
<protein>
    <submittedName>
        <fullName evidence="1">PlxyGVORF74 protein</fullName>
    </submittedName>
</protein>
<proteinExistence type="predicted"/>
<sequence>MLGTIVLLLVIGAVLYLLYVNEKINVNSINESSGNSTGDSIQFNENGEAKIRMGSGKVKDVRISHGDNKISKITVADTPVNHNSIVEHGDKVGANTVFLGVTDTPLSSTPLHSANLANFTMKKFKNLFIAFKGVDYTSIDSNNIMVRYEANDMVYALVDATNSTIPELLREVNYPIVVLTNNSSAQLVLKEWGYTQINDSATLFVKNEKSFRFY</sequence>
<evidence type="ECO:0000313" key="1">
    <source>
        <dbReference type="EMBL" id="ANY57593.1"/>
    </source>
</evidence>
<reference evidence="1" key="1">
    <citation type="journal article" date="2016" name="Arch. Virol.">
        <title>The comparative analysis of complete genome sequences from two South African betabaculoviruses: Phthorimaea operculella granulovirus and Plutella xylostella granulovirus.</title>
        <authorList>
            <person name="Jukes M.D."/>
            <person name="Motsoeneng B.M."/>
            <person name="Knox C.M."/>
            <person name="Hill M.P."/>
            <person name="Moore S.D."/>
        </authorList>
    </citation>
    <scope>NUCLEOTIDE SEQUENCE</scope>
    <source>
        <strain evidence="1">SA</strain>
    </source>
</reference>
<dbReference type="InterPro" id="IPR007938">
    <property type="entry name" value="Baculo_ODV-E25"/>
</dbReference>
<gene>
    <name evidence="1" type="primary">PlxyGV074</name>
</gene>